<evidence type="ECO:0000259" key="5">
    <source>
        <dbReference type="PROSITE" id="PS51085"/>
    </source>
</evidence>
<dbReference type="PANTHER" id="PTHR44379">
    <property type="entry name" value="OXIDOREDUCTASE WITH IRON-SULFUR SUBUNIT"/>
    <property type="match status" value="1"/>
</dbReference>
<dbReference type="GO" id="GO:0046872">
    <property type="term" value="F:metal ion binding"/>
    <property type="evidence" value="ECO:0007669"/>
    <property type="project" value="UniProtKB-KW"/>
</dbReference>
<feature type="domain" description="2Fe-2S ferredoxin-type" evidence="5">
    <location>
        <begin position="5"/>
        <end position="81"/>
    </location>
</feature>
<dbReference type="EMBL" id="JADQDO010000011">
    <property type="protein sequence ID" value="MBF9235264.1"/>
    <property type="molecule type" value="Genomic_DNA"/>
</dbReference>
<dbReference type="GO" id="GO:0051537">
    <property type="term" value="F:2 iron, 2 sulfur cluster binding"/>
    <property type="evidence" value="ECO:0007669"/>
    <property type="project" value="UniProtKB-KW"/>
</dbReference>
<dbReference type="SUPFAM" id="SSF47741">
    <property type="entry name" value="CO dehydrogenase ISP C-domain like"/>
    <property type="match status" value="1"/>
</dbReference>
<dbReference type="Gene3D" id="1.10.150.120">
    <property type="entry name" value="[2Fe-2S]-binding domain"/>
    <property type="match status" value="1"/>
</dbReference>
<accession>A0A931FPS3</accession>
<dbReference type="InterPro" id="IPR036884">
    <property type="entry name" value="2Fe-2S-bd_dom_sf"/>
</dbReference>
<proteinExistence type="predicted"/>
<dbReference type="CDD" id="cd00207">
    <property type="entry name" value="fer2"/>
    <property type="match status" value="1"/>
</dbReference>
<dbReference type="AlphaFoldDB" id="A0A931FPS3"/>
<dbReference type="Gene3D" id="3.10.20.30">
    <property type="match status" value="1"/>
</dbReference>
<dbReference type="InterPro" id="IPR001041">
    <property type="entry name" value="2Fe-2S_ferredoxin-type"/>
</dbReference>
<keyword evidence="7" id="KW-1185">Reference proteome</keyword>
<organism evidence="6 7">
    <name type="scientific">Microvirga alba</name>
    <dbReference type="NCBI Taxonomy" id="2791025"/>
    <lineage>
        <taxon>Bacteria</taxon>
        <taxon>Pseudomonadati</taxon>
        <taxon>Pseudomonadota</taxon>
        <taxon>Alphaproteobacteria</taxon>
        <taxon>Hyphomicrobiales</taxon>
        <taxon>Methylobacteriaceae</taxon>
        <taxon>Microvirga</taxon>
    </lineage>
</organism>
<dbReference type="InterPro" id="IPR036010">
    <property type="entry name" value="2Fe-2S_ferredoxin-like_sf"/>
</dbReference>
<dbReference type="InterPro" id="IPR012675">
    <property type="entry name" value="Beta-grasp_dom_sf"/>
</dbReference>
<comment type="caution">
    <text evidence="6">The sequence shown here is derived from an EMBL/GenBank/DDBJ whole genome shotgun (WGS) entry which is preliminary data.</text>
</comment>
<dbReference type="SUPFAM" id="SSF54292">
    <property type="entry name" value="2Fe-2S ferredoxin-like"/>
    <property type="match status" value="1"/>
</dbReference>
<dbReference type="PANTHER" id="PTHR44379:SF6">
    <property type="entry name" value="BLR6046 PROTEIN"/>
    <property type="match status" value="1"/>
</dbReference>
<keyword evidence="3" id="KW-0408">Iron</keyword>
<reference evidence="6" key="1">
    <citation type="submission" date="2020-11" db="EMBL/GenBank/DDBJ databases">
        <authorList>
            <person name="Kim M.K."/>
        </authorList>
    </citation>
    <scope>NUCLEOTIDE SEQUENCE</scope>
    <source>
        <strain evidence="6">BT350</strain>
    </source>
</reference>
<evidence type="ECO:0000256" key="3">
    <source>
        <dbReference type="ARBA" id="ARBA00023004"/>
    </source>
</evidence>
<keyword evidence="1" id="KW-0001">2Fe-2S</keyword>
<dbReference type="GO" id="GO:0016491">
    <property type="term" value="F:oxidoreductase activity"/>
    <property type="evidence" value="ECO:0007669"/>
    <property type="project" value="InterPro"/>
</dbReference>
<sequence length="156" mass="16558">MGDSNVVAFRLNGKDVNVEAPGNAPLLYVLVNDLRINGTKFGCGKSQCGACTVLIDGEPVRSCQTMMSAAIGRSVTTLEGLREGDKPSKLQQAFIDEQAAQCGYCLSGMILQAQALLDRNPNPSDGEVRSALNANLCRCGSQNRIVRAVLRAAKEA</sequence>
<evidence type="ECO:0000313" key="6">
    <source>
        <dbReference type="EMBL" id="MBF9235264.1"/>
    </source>
</evidence>
<dbReference type="Proteomes" id="UP000599312">
    <property type="component" value="Unassembled WGS sequence"/>
</dbReference>
<dbReference type="Pfam" id="PF01799">
    <property type="entry name" value="Fer2_2"/>
    <property type="match status" value="1"/>
</dbReference>
<evidence type="ECO:0000256" key="4">
    <source>
        <dbReference type="ARBA" id="ARBA00023014"/>
    </source>
</evidence>
<dbReference type="InterPro" id="IPR051452">
    <property type="entry name" value="Diverse_Oxidoreductases"/>
</dbReference>
<keyword evidence="4" id="KW-0411">Iron-sulfur</keyword>
<gene>
    <name evidence="6" type="ORF">I2H38_17975</name>
</gene>
<evidence type="ECO:0000256" key="2">
    <source>
        <dbReference type="ARBA" id="ARBA00022723"/>
    </source>
</evidence>
<evidence type="ECO:0000313" key="7">
    <source>
        <dbReference type="Proteomes" id="UP000599312"/>
    </source>
</evidence>
<name>A0A931FPS3_9HYPH</name>
<dbReference type="Pfam" id="PF00111">
    <property type="entry name" value="Fer2"/>
    <property type="match status" value="1"/>
</dbReference>
<keyword evidence="2" id="KW-0479">Metal-binding</keyword>
<dbReference type="PROSITE" id="PS51085">
    <property type="entry name" value="2FE2S_FER_2"/>
    <property type="match status" value="1"/>
</dbReference>
<protein>
    <submittedName>
        <fullName evidence="6">(2Fe-2S)-binding protein</fullName>
    </submittedName>
</protein>
<evidence type="ECO:0000256" key="1">
    <source>
        <dbReference type="ARBA" id="ARBA00022714"/>
    </source>
</evidence>
<dbReference type="InterPro" id="IPR002888">
    <property type="entry name" value="2Fe-2S-bd"/>
</dbReference>